<dbReference type="Proteomes" id="UP000790377">
    <property type="component" value="Unassembled WGS sequence"/>
</dbReference>
<sequence>MADLGVFIQQLQVLQTTNYFTALTFSREASAPDICSIPQFLIIATQVDCIWINMEESTVELYDRLIPHCPLFWISRNDIPVCPYLSLIAIGSGLAAWDMNINWTYS</sequence>
<feature type="non-terminal residue" evidence="1">
    <location>
        <position position="106"/>
    </location>
</feature>
<gene>
    <name evidence="1" type="ORF">BJ138DRAFT_1105435</name>
</gene>
<reference evidence="1" key="1">
    <citation type="journal article" date="2021" name="New Phytol.">
        <title>Evolutionary innovations through gain and loss of genes in the ectomycorrhizal Boletales.</title>
        <authorList>
            <person name="Wu G."/>
            <person name="Miyauchi S."/>
            <person name="Morin E."/>
            <person name="Kuo A."/>
            <person name="Drula E."/>
            <person name="Varga T."/>
            <person name="Kohler A."/>
            <person name="Feng B."/>
            <person name="Cao Y."/>
            <person name="Lipzen A."/>
            <person name="Daum C."/>
            <person name="Hundley H."/>
            <person name="Pangilinan J."/>
            <person name="Johnson J."/>
            <person name="Barry K."/>
            <person name="LaButti K."/>
            <person name="Ng V."/>
            <person name="Ahrendt S."/>
            <person name="Min B."/>
            <person name="Choi I.G."/>
            <person name="Park H."/>
            <person name="Plett J.M."/>
            <person name="Magnuson J."/>
            <person name="Spatafora J.W."/>
            <person name="Nagy L.G."/>
            <person name="Henrissat B."/>
            <person name="Grigoriev I.V."/>
            <person name="Yang Z.L."/>
            <person name="Xu J."/>
            <person name="Martin F.M."/>
        </authorList>
    </citation>
    <scope>NUCLEOTIDE SEQUENCE</scope>
    <source>
        <strain evidence="1">ATCC 28755</strain>
    </source>
</reference>
<proteinExistence type="predicted"/>
<organism evidence="1 2">
    <name type="scientific">Hygrophoropsis aurantiaca</name>
    <dbReference type="NCBI Taxonomy" id="72124"/>
    <lineage>
        <taxon>Eukaryota</taxon>
        <taxon>Fungi</taxon>
        <taxon>Dikarya</taxon>
        <taxon>Basidiomycota</taxon>
        <taxon>Agaricomycotina</taxon>
        <taxon>Agaricomycetes</taxon>
        <taxon>Agaricomycetidae</taxon>
        <taxon>Boletales</taxon>
        <taxon>Coniophorineae</taxon>
        <taxon>Hygrophoropsidaceae</taxon>
        <taxon>Hygrophoropsis</taxon>
    </lineage>
</organism>
<comment type="caution">
    <text evidence="1">The sequence shown here is derived from an EMBL/GenBank/DDBJ whole genome shotgun (WGS) entry which is preliminary data.</text>
</comment>
<accession>A0ACB7ZZD9</accession>
<keyword evidence="2" id="KW-1185">Reference proteome</keyword>
<protein>
    <submittedName>
        <fullName evidence="1">Uncharacterized protein</fullName>
    </submittedName>
</protein>
<dbReference type="EMBL" id="MU268070">
    <property type="protein sequence ID" value="KAH7906094.1"/>
    <property type="molecule type" value="Genomic_DNA"/>
</dbReference>
<evidence type="ECO:0000313" key="1">
    <source>
        <dbReference type="EMBL" id="KAH7906094.1"/>
    </source>
</evidence>
<evidence type="ECO:0000313" key="2">
    <source>
        <dbReference type="Proteomes" id="UP000790377"/>
    </source>
</evidence>
<name>A0ACB7ZZD9_9AGAM</name>